<dbReference type="PANTHER" id="PTHR43155:SF2">
    <property type="entry name" value="CYCLIC DI-GMP PHOSPHODIESTERASE PA4108"/>
    <property type="match status" value="1"/>
</dbReference>
<dbReference type="PANTHER" id="PTHR43155">
    <property type="entry name" value="CYCLIC DI-GMP PHOSPHODIESTERASE PA4108-RELATED"/>
    <property type="match status" value="1"/>
</dbReference>
<comment type="caution">
    <text evidence="2">The sequence shown here is derived from an EMBL/GenBank/DDBJ whole genome shotgun (WGS) entry which is preliminary data.</text>
</comment>
<dbReference type="Proteomes" id="UP001589776">
    <property type="component" value="Unassembled WGS sequence"/>
</dbReference>
<organism evidence="2 3">
    <name type="scientific">Paenibacillus chartarius</name>
    <dbReference type="NCBI Taxonomy" id="747481"/>
    <lineage>
        <taxon>Bacteria</taxon>
        <taxon>Bacillati</taxon>
        <taxon>Bacillota</taxon>
        <taxon>Bacilli</taxon>
        <taxon>Bacillales</taxon>
        <taxon>Paenibacillaceae</taxon>
        <taxon>Paenibacillus</taxon>
    </lineage>
</organism>
<dbReference type="EC" id="3.1.4.-" evidence="2"/>
<dbReference type="GO" id="GO:0016787">
    <property type="term" value="F:hydrolase activity"/>
    <property type="evidence" value="ECO:0007669"/>
    <property type="project" value="UniProtKB-KW"/>
</dbReference>
<dbReference type="EMBL" id="JBHLWN010000099">
    <property type="protein sequence ID" value="MFC0215586.1"/>
    <property type="molecule type" value="Genomic_DNA"/>
</dbReference>
<reference evidence="2 3" key="1">
    <citation type="submission" date="2024-09" db="EMBL/GenBank/DDBJ databases">
        <authorList>
            <person name="Sun Q."/>
            <person name="Mori K."/>
        </authorList>
    </citation>
    <scope>NUCLEOTIDE SEQUENCE [LARGE SCALE GENOMIC DNA]</scope>
    <source>
        <strain evidence="2 3">CCM 7759</strain>
    </source>
</reference>
<dbReference type="SUPFAM" id="SSF109604">
    <property type="entry name" value="HD-domain/PDEase-like"/>
    <property type="match status" value="1"/>
</dbReference>
<keyword evidence="2" id="KW-0378">Hydrolase</keyword>
<dbReference type="CDD" id="cd00077">
    <property type="entry name" value="HDc"/>
    <property type="match status" value="1"/>
</dbReference>
<gene>
    <name evidence="2" type="ORF">ACFFK0_24630</name>
</gene>
<feature type="domain" description="HD-GYP" evidence="1">
    <location>
        <begin position="105"/>
        <end position="292"/>
    </location>
</feature>
<evidence type="ECO:0000313" key="2">
    <source>
        <dbReference type="EMBL" id="MFC0215586.1"/>
    </source>
</evidence>
<sequence>MKYVNIESVEPGQYLGKTIFSSNGAILLSEGVQLTVYMINTLRRIGVTMLYIKDPSLADVVIEDVVSEETKRAVMQQMGETMASIRSGKDFSTKTVSVTIDHLLSDVMSNKEVLVQLTDIRTKDNAMYVHALNVCMMSVLMGINQGLNQLQLKELAIGALLHDVGKIELITDDSLGDMKRHHTWRGFEVLKSKRELSLLSAHVAFQHHEQPDGQGIPRGLDADQIHLYAKIVAVANLYDNLLFDVSVGRGMLPHEATELMMAMSGTKLDHDVLINFLKIVSIYPTGSSVRLSTKETGVVVGQHRGLPSRPIVRVVKQDVDGVLEVKEIDLAKHTTVFIDTVLM</sequence>
<dbReference type="RefSeq" id="WP_377473039.1">
    <property type="nucleotide sequence ID" value="NZ_JBHLWN010000099.1"/>
</dbReference>
<protein>
    <submittedName>
        <fullName evidence="2">HD-GYP domain-containing protein</fullName>
        <ecNumber evidence="2">3.1.4.-</ecNumber>
    </submittedName>
</protein>
<dbReference type="Pfam" id="PF13487">
    <property type="entry name" value="HD_5"/>
    <property type="match status" value="1"/>
</dbReference>
<dbReference type="SMART" id="SM00471">
    <property type="entry name" value="HDc"/>
    <property type="match status" value="1"/>
</dbReference>
<proteinExistence type="predicted"/>
<name>A0ABV6DSG2_9BACL</name>
<accession>A0ABV6DSG2</accession>
<evidence type="ECO:0000313" key="3">
    <source>
        <dbReference type="Proteomes" id="UP001589776"/>
    </source>
</evidence>
<keyword evidence="3" id="KW-1185">Reference proteome</keyword>
<dbReference type="PROSITE" id="PS51832">
    <property type="entry name" value="HD_GYP"/>
    <property type="match status" value="1"/>
</dbReference>
<evidence type="ECO:0000259" key="1">
    <source>
        <dbReference type="PROSITE" id="PS51832"/>
    </source>
</evidence>
<dbReference type="InterPro" id="IPR037522">
    <property type="entry name" value="HD_GYP_dom"/>
</dbReference>
<dbReference type="Gene3D" id="1.10.3210.10">
    <property type="entry name" value="Hypothetical protein af1432"/>
    <property type="match status" value="1"/>
</dbReference>
<dbReference type="InterPro" id="IPR003607">
    <property type="entry name" value="HD/PDEase_dom"/>
</dbReference>